<organism evidence="2 3">
    <name type="scientific">Pleionea mediterranea</name>
    <dbReference type="NCBI Taxonomy" id="523701"/>
    <lineage>
        <taxon>Bacteria</taxon>
        <taxon>Pseudomonadati</taxon>
        <taxon>Pseudomonadota</taxon>
        <taxon>Gammaproteobacteria</taxon>
        <taxon>Oceanospirillales</taxon>
        <taxon>Pleioneaceae</taxon>
        <taxon>Pleionea</taxon>
    </lineage>
</organism>
<dbReference type="EMBL" id="QGGU01000005">
    <property type="protein sequence ID" value="PWK51793.1"/>
    <property type="molecule type" value="Genomic_DNA"/>
</dbReference>
<evidence type="ECO:0000256" key="1">
    <source>
        <dbReference type="SAM" id="Phobius"/>
    </source>
</evidence>
<sequence>MYLSYEWFEILIYSAVGLATAAPILLIVLALIDWKKEQLW</sequence>
<dbReference type="Proteomes" id="UP000245790">
    <property type="component" value="Unassembled WGS sequence"/>
</dbReference>
<name>A0A316FTV4_9GAMM</name>
<proteinExistence type="predicted"/>
<protein>
    <submittedName>
        <fullName evidence="2">Uncharacterized protein</fullName>
    </submittedName>
</protein>
<evidence type="ECO:0000313" key="2">
    <source>
        <dbReference type="EMBL" id="PWK51793.1"/>
    </source>
</evidence>
<gene>
    <name evidence="2" type="ORF">C8D97_105108</name>
</gene>
<comment type="caution">
    <text evidence="2">The sequence shown here is derived from an EMBL/GenBank/DDBJ whole genome shotgun (WGS) entry which is preliminary data.</text>
</comment>
<keyword evidence="1" id="KW-0812">Transmembrane</keyword>
<reference evidence="2 3" key="1">
    <citation type="submission" date="2018-05" db="EMBL/GenBank/DDBJ databases">
        <title>Genomic Encyclopedia of Type Strains, Phase IV (KMG-IV): sequencing the most valuable type-strain genomes for metagenomic binning, comparative biology and taxonomic classification.</title>
        <authorList>
            <person name="Goeker M."/>
        </authorList>
    </citation>
    <scope>NUCLEOTIDE SEQUENCE [LARGE SCALE GENOMIC DNA]</scope>
    <source>
        <strain evidence="2 3">DSM 25350</strain>
    </source>
</reference>
<keyword evidence="1" id="KW-0472">Membrane</keyword>
<feature type="transmembrane region" description="Helical" evidence="1">
    <location>
        <begin position="12"/>
        <end position="32"/>
    </location>
</feature>
<keyword evidence="1" id="KW-1133">Transmembrane helix</keyword>
<dbReference type="AlphaFoldDB" id="A0A316FTV4"/>
<accession>A0A316FTV4</accession>
<keyword evidence="3" id="KW-1185">Reference proteome</keyword>
<evidence type="ECO:0000313" key="3">
    <source>
        <dbReference type="Proteomes" id="UP000245790"/>
    </source>
</evidence>